<dbReference type="Proteomes" id="UP000214720">
    <property type="component" value="Unassembled WGS sequence"/>
</dbReference>
<name>A0A226WW48_CABSO</name>
<evidence type="ECO:0000313" key="1">
    <source>
        <dbReference type="EMBL" id="OXC75426.1"/>
    </source>
</evidence>
<dbReference type="AlphaFoldDB" id="A0A226WW48"/>
<sequence length="40" mass="4264">MITVSPNHFEAQTAYLTQAGYRTAGAQQLGVYLVGKPLPA</sequence>
<reference evidence="2" key="1">
    <citation type="submission" date="2017-01" db="EMBL/GenBank/DDBJ databases">
        <title>Genome Analysis of Deinococcus marmoris KOPRI26562.</title>
        <authorList>
            <person name="Kim J.H."/>
            <person name="Oh H.-M."/>
        </authorList>
    </citation>
    <scope>NUCLEOTIDE SEQUENCE [LARGE SCALE GENOMIC DNA]</scope>
    <source>
        <strain evidence="2">PAMC 26633</strain>
    </source>
</reference>
<comment type="caution">
    <text evidence="1">The sequence shown here is derived from an EMBL/GenBank/DDBJ whole genome shotgun (WGS) entry which is preliminary data.</text>
</comment>
<gene>
    <name evidence="1" type="ORF">BSU04_26940</name>
</gene>
<accession>A0A226WW48</accession>
<evidence type="ECO:0000313" key="2">
    <source>
        <dbReference type="Proteomes" id="UP000214720"/>
    </source>
</evidence>
<protein>
    <submittedName>
        <fullName evidence="1">Uncharacterized protein</fullName>
    </submittedName>
</protein>
<dbReference type="EMBL" id="MTHB01000177">
    <property type="protein sequence ID" value="OXC75426.1"/>
    <property type="molecule type" value="Genomic_DNA"/>
</dbReference>
<proteinExistence type="predicted"/>
<organism evidence="1 2">
    <name type="scientific">Caballeronia sordidicola</name>
    <name type="common">Burkholderia sordidicola</name>
    <dbReference type="NCBI Taxonomy" id="196367"/>
    <lineage>
        <taxon>Bacteria</taxon>
        <taxon>Pseudomonadati</taxon>
        <taxon>Pseudomonadota</taxon>
        <taxon>Betaproteobacteria</taxon>
        <taxon>Burkholderiales</taxon>
        <taxon>Burkholderiaceae</taxon>
        <taxon>Caballeronia</taxon>
    </lineage>
</organism>